<organism evidence="2 3">
    <name type="scientific">Penicillium steckii</name>
    <dbReference type="NCBI Taxonomy" id="303698"/>
    <lineage>
        <taxon>Eukaryota</taxon>
        <taxon>Fungi</taxon>
        <taxon>Dikarya</taxon>
        <taxon>Ascomycota</taxon>
        <taxon>Pezizomycotina</taxon>
        <taxon>Eurotiomycetes</taxon>
        <taxon>Eurotiomycetidae</taxon>
        <taxon>Eurotiales</taxon>
        <taxon>Aspergillaceae</taxon>
        <taxon>Penicillium</taxon>
    </lineage>
</organism>
<evidence type="ECO:0000313" key="2">
    <source>
        <dbReference type="EMBL" id="OQE19926.1"/>
    </source>
</evidence>
<reference evidence="3" key="1">
    <citation type="journal article" date="2017" name="Nat. Microbiol.">
        <title>Global analysis of biosynthetic gene clusters reveals vast potential of secondary metabolite production in Penicillium species.</title>
        <authorList>
            <person name="Nielsen J.C."/>
            <person name="Grijseels S."/>
            <person name="Prigent S."/>
            <person name="Ji B."/>
            <person name="Dainat J."/>
            <person name="Nielsen K.F."/>
            <person name="Frisvad J.C."/>
            <person name="Workman M."/>
            <person name="Nielsen J."/>
        </authorList>
    </citation>
    <scope>NUCLEOTIDE SEQUENCE [LARGE SCALE GENOMIC DNA]</scope>
    <source>
        <strain evidence="3">IBT 24891</strain>
    </source>
</reference>
<keyword evidence="3" id="KW-1185">Reference proteome</keyword>
<feature type="compositionally biased region" description="Basic residues" evidence="1">
    <location>
        <begin position="101"/>
        <end position="111"/>
    </location>
</feature>
<feature type="region of interest" description="Disordered" evidence="1">
    <location>
        <begin position="131"/>
        <end position="160"/>
    </location>
</feature>
<feature type="region of interest" description="Disordered" evidence="1">
    <location>
        <begin position="862"/>
        <end position="924"/>
    </location>
</feature>
<dbReference type="EMBL" id="MLKD01000014">
    <property type="protein sequence ID" value="OQE19926.1"/>
    <property type="molecule type" value="Genomic_DNA"/>
</dbReference>
<dbReference type="AlphaFoldDB" id="A0A1V6T173"/>
<sequence>MDDLQATAKWANRILRPLTSIYRRLEKHQETLAIIAAESKAGCEDIDTAESHVVNEVESALVQANYSGSDADEDDPVWIPGKKPNQRRLKHKFSNRGGQTGKRRTRTRISRHSPEATRTLPGAIELATPLITGKRWEAPPSAQSHGSADRSRTRNSQGQKQAFCDRYKLQKSPWQELLDQSGDTGFADIARNLDRVLQNFLCNTRIHRTATNESAKKPKHGARSLISMVARRLPEFIANEQELQNEMEEDKDDNVCDAYFTELESFYAPHGRGWKPLREAVRAQGIHLVASMIQNRWVTDSIAYALIEKCQQEEADACEALLSTFLSMCPSYPYPVAVKPPIEGGVPGDPVRLLRNYASYGPLHRSFIFDELARLLQRGVLPPQWVSTKVWTSWMTRAIVSFSREDSDHAAASRLLEAVIMSSSDVQMTNGPAQATVLRQPQRDTGTDRRTRALSIGKLDKSSTSSPCPIPVEDALSNHVTSLLSALCGMHISRSRGPDEHTERNGTKAGQMIDYVFYMVERDIKRKPLRLSNAAKSHQVFRRGCVIMADCLLHCNDALLRDDDEHTIPPAPRLEEICEYLSVRSDLIKELALFVQQAFRCFGGAAEDENVGMGRDTRCMISRLPRLSKLPRLSELLRQVAVETAMQFAEGTGDPDDHLWAIEIQETAIALSNEKETDLAFTNDFHRPSVSRGYRWEESIGEWVARTPACKPNPAPRVIRGRTSMTARSLPYVPCSTDSSSPESERSARITSSVTSSPTSTEPTSVGAKRNFAAMDSSPTRPAKRRRPDPVVIVDNSETSKAVSISPKLVTRSSDMQREPSRRRILRDISTQERGNHRPATREAVGNKVEVVIINQRETAAREERSQPVREAVEMQVHRTMERRRPRRRESSGGLSSKTIVREPARPRTIIPCSEDSDDELSFL</sequence>
<proteinExistence type="predicted"/>
<feature type="compositionally biased region" description="Low complexity" evidence="1">
    <location>
        <begin position="751"/>
        <end position="766"/>
    </location>
</feature>
<evidence type="ECO:0000313" key="3">
    <source>
        <dbReference type="Proteomes" id="UP000191285"/>
    </source>
</evidence>
<feature type="region of interest" description="Disordered" evidence="1">
    <location>
        <begin position="92"/>
        <end position="117"/>
    </location>
</feature>
<feature type="compositionally biased region" description="Acidic residues" evidence="1">
    <location>
        <begin position="915"/>
        <end position="924"/>
    </location>
</feature>
<comment type="caution">
    <text evidence="2">The sequence shown here is derived from an EMBL/GenBank/DDBJ whole genome shotgun (WGS) entry which is preliminary data.</text>
</comment>
<dbReference type="Proteomes" id="UP000191285">
    <property type="component" value="Unassembled WGS sequence"/>
</dbReference>
<feature type="compositionally biased region" description="Basic and acidic residues" evidence="1">
    <location>
        <begin position="862"/>
        <end position="880"/>
    </location>
</feature>
<protein>
    <submittedName>
        <fullName evidence="2">Uncharacterized protein</fullName>
    </submittedName>
</protein>
<dbReference type="OrthoDB" id="4159838at2759"/>
<evidence type="ECO:0000256" key="1">
    <source>
        <dbReference type="SAM" id="MobiDB-lite"/>
    </source>
</evidence>
<feature type="region of interest" description="Disordered" evidence="1">
    <location>
        <begin position="729"/>
        <end position="787"/>
    </location>
</feature>
<accession>A0A1V6T173</accession>
<dbReference type="STRING" id="303698.A0A1V6T173"/>
<gene>
    <name evidence="2" type="ORF">PENSTE_c014G08622</name>
</gene>
<name>A0A1V6T173_9EURO</name>